<feature type="transmembrane region" description="Helical" evidence="1">
    <location>
        <begin position="284"/>
        <end position="304"/>
    </location>
</feature>
<sequence length="314" mass="35898">MLNLIQPLTLIIGSSVDSVINANSIGLFLIITCLFGWIFLGKIEGNSKIYVSIYLLGLLFLILASSSFPWYLFEHSILGTIQIPYRYLEFSAFFFAIIFAKPCFIFFMRKLNLTKSFAITTTIIITLFSYWVPVKEMYTKVEDATPTQFQKIKNSTLPASILNKDNYNDQFNCLIQWGETDYYPQSSIAKKQNCDSIIKGIIYANDKKITNVNIKYLPNTIIYKITLPSPETLNLPCVAYHNTYVKVNGEKIDYKISSRGTVLIPHSILKSRKIRVEVGFDPGMGYYLCIVITICAWIIILITGMRRKKNAEEK</sequence>
<accession>A0A2S1ES86</accession>
<dbReference type="EMBL" id="CP027805">
    <property type="protein sequence ID" value="AWD62830.1"/>
    <property type="molecule type" value="Genomic_DNA"/>
</dbReference>
<feature type="transmembrane region" description="Helical" evidence="1">
    <location>
        <begin position="114"/>
        <end position="132"/>
    </location>
</feature>
<proteinExistence type="predicted"/>
<dbReference type="Proteomes" id="UP000244369">
    <property type="component" value="Chromosome"/>
</dbReference>
<feature type="transmembrane region" description="Helical" evidence="1">
    <location>
        <begin position="20"/>
        <end position="40"/>
    </location>
</feature>
<evidence type="ECO:0008006" key="4">
    <source>
        <dbReference type="Google" id="ProtNLM"/>
    </source>
</evidence>
<feature type="transmembrane region" description="Helical" evidence="1">
    <location>
        <begin position="52"/>
        <end position="73"/>
    </location>
</feature>
<evidence type="ECO:0000313" key="3">
    <source>
        <dbReference type="Proteomes" id="UP000244369"/>
    </source>
</evidence>
<keyword evidence="1" id="KW-1133">Transmembrane helix</keyword>
<organism evidence="2 3">
    <name type="scientific">Limosilactobacillus reuteri</name>
    <name type="common">Lactobacillus reuteri</name>
    <dbReference type="NCBI Taxonomy" id="1598"/>
    <lineage>
        <taxon>Bacteria</taxon>
        <taxon>Bacillati</taxon>
        <taxon>Bacillota</taxon>
        <taxon>Bacilli</taxon>
        <taxon>Lactobacillales</taxon>
        <taxon>Lactobacillaceae</taxon>
        <taxon>Limosilactobacillus</taxon>
    </lineage>
</organism>
<gene>
    <name evidence="2" type="ORF">LWHH1689_1542</name>
</gene>
<reference evidence="2 3" key="1">
    <citation type="submission" date="2018-03" db="EMBL/GenBank/DDBJ databases">
        <title>Complete Genome Sequence of the Chinese traditional Highland Barley wine Isolate Lactobacillus reuteri WHH1689.</title>
        <authorList>
            <person name="Chen S."/>
            <person name="Chen L."/>
            <person name="Chen L."/>
            <person name="Li Y."/>
        </authorList>
    </citation>
    <scope>NUCLEOTIDE SEQUENCE [LARGE SCALE GENOMIC DNA]</scope>
    <source>
        <strain evidence="2 3">WHH1689</strain>
    </source>
</reference>
<keyword evidence="1" id="KW-0472">Membrane</keyword>
<name>A0A2S1ES86_LIMRT</name>
<feature type="transmembrane region" description="Helical" evidence="1">
    <location>
        <begin position="85"/>
        <end position="107"/>
    </location>
</feature>
<evidence type="ECO:0000256" key="1">
    <source>
        <dbReference type="SAM" id="Phobius"/>
    </source>
</evidence>
<protein>
    <recommendedName>
        <fullName evidence="4">YfhO family protein</fullName>
    </recommendedName>
</protein>
<dbReference type="AlphaFoldDB" id="A0A2S1ES86"/>
<keyword evidence="1" id="KW-0812">Transmembrane</keyword>
<evidence type="ECO:0000313" key="2">
    <source>
        <dbReference type="EMBL" id="AWD62830.1"/>
    </source>
</evidence>